<organism evidence="1 2">
    <name type="scientific">Caulobacter mirabilis</name>
    <dbReference type="NCBI Taxonomy" id="69666"/>
    <lineage>
        <taxon>Bacteria</taxon>
        <taxon>Pseudomonadati</taxon>
        <taxon>Pseudomonadota</taxon>
        <taxon>Alphaproteobacteria</taxon>
        <taxon>Caulobacterales</taxon>
        <taxon>Caulobacteraceae</taxon>
        <taxon>Caulobacter</taxon>
    </lineage>
</organism>
<evidence type="ECO:0008006" key="3">
    <source>
        <dbReference type="Google" id="ProtNLM"/>
    </source>
</evidence>
<reference evidence="1 2" key="1">
    <citation type="submission" date="2017-10" db="EMBL/GenBank/DDBJ databases">
        <title>Genome sequence of Caulobacter mirabilis FWC38.</title>
        <authorList>
            <person name="Fiebig A."/>
            <person name="Crosson S."/>
        </authorList>
    </citation>
    <scope>NUCLEOTIDE SEQUENCE [LARGE SCALE GENOMIC DNA]</scope>
    <source>
        <strain evidence="1 2">FWC 38</strain>
    </source>
</reference>
<dbReference type="AlphaFoldDB" id="A0A2D2AUF9"/>
<dbReference type="EMBL" id="CP024201">
    <property type="protein sequence ID" value="ATQ41644.1"/>
    <property type="molecule type" value="Genomic_DNA"/>
</dbReference>
<dbReference type="InterPro" id="IPR038056">
    <property type="entry name" value="YjbR-like_sf"/>
</dbReference>
<keyword evidence="2" id="KW-1185">Reference proteome</keyword>
<name>A0A2D2AUF9_9CAUL</name>
<sequence>MTHDEFAAIVMAFPGAEAGTSYGLPSWKVRGKFFTRVRAEDDSAVLQCVPLDEREMLMEAEPATFHFTDHYRSYPIVLARLATLDPGQARAFLERRWRQLATKAMEKAFDGA</sequence>
<dbReference type="OrthoDB" id="954305at2"/>
<gene>
    <name evidence="1" type="ORF">CSW64_04055</name>
</gene>
<dbReference type="KEGG" id="cmb:CSW64_04055"/>
<dbReference type="Pfam" id="PF04237">
    <property type="entry name" value="YjbR"/>
    <property type="match status" value="1"/>
</dbReference>
<protein>
    <recommendedName>
        <fullName evidence="3">MmcQ/YjbR family DNA-binding protein</fullName>
    </recommendedName>
</protein>
<evidence type="ECO:0000313" key="1">
    <source>
        <dbReference type="EMBL" id="ATQ41644.1"/>
    </source>
</evidence>
<dbReference type="InterPro" id="IPR058532">
    <property type="entry name" value="YjbR/MT2646/Rv2570-like"/>
</dbReference>
<dbReference type="SUPFAM" id="SSF142906">
    <property type="entry name" value="YjbR-like"/>
    <property type="match status" value="1"/>
</dbReference>
<dbReference type="Proteomes" id="UP000228945">
    <property type="component" value="Chromosome"/>
</dbReference>
<evidence type="ECO:0000313" key="2">
    <source>
        <dbReference type="Proteomes" id="UP000228945"/>
    </source>
</evidence>
<proteinExistence type="predicted"/>
<dbReference type="RefSeq" id="WP_099620901.1">
    <property type="nucleotide sequence ID" value="NZ_CP024201.1"/>
</dbReference>
<accession>A0A2D2AUF9</accession>